<dbReference type="GO" id="GO:0003677">
    <property type="term" value="F:DNA binding"/>
    <property type="evidence" value="ECO:0007669"/>
    <property type="project" value="UniProtKB-KW"/>
</dbReference>
<organism evidence="3 4">
    <name type="scientific">Ohtaekwangia kribbensis</name>
    <dbReference type="NCBI Taxonomy" id="688913"/>
    <lineage>
        <taxon>Bacteria</taxon>
        <taxon>Pseudomonadati</taxon>
        <taxon>Bacteroidota</taxon>
        <taxon>Cytophagia</taxon>
        <taxon>Cytophagales</taxon>
        <taxon>Fulvivirgaceae</taxon>
        <taxon>Ohtaekwangia</taxon>
    </lineage>
</organism>
<reference evidence="4" key="1">
    <citation type="journal article" date="2019" name="Int. J. Syst. Evol. Microbiol.">
        <title>The Global Catalogue of Microorganisms (GCM) 10K type strain sequencing project: providing services to taxonomists for standard genome sequencing and annotation.</title>
        <authorList>
            <consortium name="The Broad Institute Genomics Platform"/>
            <consortium name="The Broad Institute Genome Sequencing Center for Infectious Disease"/>
            <person name="Wu L."/>
            <person name="Ma J."/>
        </authorList>
    </citation>
    <scope>NUCLEOTIDE SEQUENCE [LARGE SCALE GENOMIC DNA]</scope>
    <source>
        <strain evidence="4">CCUG 58938</strain>
    </source>
</reference>
<dbReference type="Pfam" id="PF03479">
    <property type="entry name" value="PCC"/>
    <property type="match status" value="1"/>
</dbReference>
<evidence type="ECO:0000313" key="4">
    <source>
        <dbReference type="Proteomes" id="UP001597112"/>
    </source>
</evidence>
<gene>
    <name evidence="3" type="ORF">ACFQ21_27830</name>
</gene>
<dbReference type="RefSeq" id="WP_377585454.1">
    <property type="nucleotide sequence ID" value="NZ_JBHTKA010000015.1"/>
</dbReference>
<sequence>MKRYTALLFGLICTGIYSLVSAQSTMESASTIHVFRLKPHEDLKKALVLWAKQNKIKAAVIVTCVGSLEQYSLRFANQEHGTVKKGHFEIISLTGTISDESVHIHLSVSDSTGQTIGGHLLDDNLIYTTAEVAVAELTDVIFDRDTDATYGYKELAIRRRTKKP</sequence>
<evidence type="ECO:0000313" key="3">
    <source>
        <dbReference type="EMBL" id="MFD1003167.1"/>
    </source>
</evidence>
<keyword evidence="3" id="KW-0238">DNA-binding</keyword>
<dbReference type="PANTHER" id="PTHR34988">
    <property type="entry name" value="PROTEIN, PUTATIVE-RELATED"/>
    <property type="match status" value="1"/>
</dbReference>
<feature type="chain" id="PRO_5047030049" evidence="1">
    <location>
        <begin position="23"/>
        <end position="164"/>
    </location>
</feature>
<dbReference type="Proteomes" id="UP001597112">
    <property type="component" value="Unassembled WGS sequence"/>
</dbReference>
<evidence type="ECO:0000256" key="1">
    <source>
        <dbReference type="SAM" id="SignalP"/>
    </source>
</evidence>
<protein>
    <submittedName>
        <fullName evidence="3">PPC domain-containing DNA-binding protein</fullName>
    </submittedName>
</protein>
<evidence type="ECO:0000259" key="2">
    <source>
        <dbReference type="PROSITE" id="PS51742"/>
    </source>
</evidence>
<dbReference type="CDD" id="cd11378">
    <property type="entry name" value="DUF296"/>
    <property type="match status" value="1"/>
</dbReference>
<dbReference type="InterPro" id="IPR005175">
    <property type="entry name" value="PPC_dom"/>
</dbReference>
<dbReference type="PANTHER" id="PTHR34988:SF1">
    <property type="entry name" value="DNA-BINDING PROTEIN"/>
    <property type="match status" value="1"/>
</dbReference>
<dbReference type="SUPFAM" id="SSF117856">
    <property type="entry name" value="AF0104/ALDC/Ptd012-like"/>
    <property type="match status" value="1"/>
</dbReference>
<feature type="domain" description="PPC" evidence="2">
    <location>
        <begin position="27"/>
        <end position="158"/>
    </location>
</feature>
<dbReference type="Gene3D" id="3.30.1330.80">
    <property type="entry name" value="Hypothetical protein, similar to alpha- acetolactate decarboxylase, domain 2"/>
    <property type="match status" value="1"/>
</dbReference>
<keyword evidence="1" id="KW-0732">Signal</keyword>
<accession>A0ABW3KDX9</accession>
<dbReference type="EMBL" id="JBHTKA010000015">
    <property type="protein sequence ID" value="MFD1003167.1"/>
    <property type="molecule type" value="Genomic_DNA"/>
</dbReference>
<comment type="caution">
    <text evidence="3">The sequence shown here is derived from an EMBL/GenBank/DDBJ whole genome shotgun (WGS) entry which is preliminary data.</text>
</comment>
<proteinExistence type="predicted"/>
<dbReference type="PROSITE" id="PS51742">
    <property type="entry name" value="PPC"/>
    <property type="match status" value="1"/>
</dbReference>
<feature type="signal peptide" evidence="1">
    <location>
        <begin position="1"/>
        <end position="22"/>
    </location>
</feature>
<keyword evidence="4" id="KW-1185">Reference proteome</keyword>
<name>A0ABW3KDX9_9BACT</name>